<dbReference type="PANTHER" id="PTHR11138">
    <property type="entry name" value="METHIONYL-TRNA FORMYLTRANSFERASE"/>
    <property type="match status" value="1"/>
</dbReference>
<dbReference type="InterPro" id="IPR002376">
    <property type="entry name" value="Formyl_transf_N"/>
</dbReference>
<dbReference type="AlphaFoldDB" id="L0EB86"/>
<dbReference type="KEGG" id="tco:Theco_0168"/>
<dbReference type="GO" id="GO:0005829">
    <property type="term" value="C:cytosol"/>
    <property type="evidence" value="ECO:0007669"/>
    <property type="project" value="TreeGrafter"/>
</dbReference>
<dbReference type="Proteomes" id="UP000010795">
    <property type="component" value="Chromosome"/>
</dbReference>
<dbReference type="Pfam" id="PF00551">
    <property type="entry name" value="Formyl_trans_N"/>
    <property type="match status" value="1"/>
</dbReference>
<dbReference type="PANTHER" id="PTHR11138:SF5">
    <property type="entry name" value="METHIONYL-TRNA FORMYLTRANSFERASE, MITOCHONDRIAL"/>
    <property type="match status" value="1"/>
</dbReference>
<dbReference type="EMBL" id="CP003255">
    <property type="protein sequence ID" value="AGA56415.1"/>
    <property type="molecule type" value="Genomic_DNA"/>
</dbReference>
<sequence>MKVLLLGPQRPGWEEKFRAFGDEMIHAEDRLTGDEPWLNRVDFLVSYGYRHILRPAVFDRFGNRAINLHISLLPWNRGADPNVWSFLEDTPKGVTIHVIDERLDTGHILLQEEVAMNELDTLRTSYNRLTQTIERLFWDNWEQLRACRIMPKAQPRGGSMHYKKDLHPYLHLLTDGWDTPVQALIGRAKLLKERRETD</sequence>
<name>L0EB86_THECK</name>
<accession>L0EB86</accession>
<protein>
    <submittedName>
        <fullName evidence="2">Methionyl-tRNA formyltransferase</fullName>
    </submittedName>
</protein>
<dbReference type="OrthoDB" id="467573at2"/>
<dbReference type="InterPro" id="IPR036477">
    <property type="entry name" value="Formyl_transf_N_sf"/>
</dbReference>
<reference evidence="3" key="1">
    <citation type="submission" date="2012-01" db="EMBL/GenBank/DDBJ databases">
        <title>Complete sequence of chromosome of Thermobacillus composti KWC4.</title>
        <authorList>
            <person name="Lucas S."/>
            <person name="Han J."/>
            <person name="Lapidus A."/>
            <person name="Cheng J.-F."/>
            <person name="Goodwin L."/>
            <person name="Pitluck S."/>
            <person name="Peters L."/>
            <person name="Ovchinnikova G."/>
            <person name="Teshima H."/>
            <person name="Detter J.C."/>
            <person name="Han C."/>
            <person name="Tapia R."/>
            <person name="Land M."/>
            <person name="Hauser L."/>
            <person name="Kyrpides N."/>
            <person name="Ivanova N."/>
            <person name="Pagani I."/>
            <person name="Anderson I."/>
            <person name="Woyke T."/>
        </authorList>
    </citation>
    <scope>NUCLEOTIDE SEQUENCE [LARGE SCALE GENOMIC DNA]</scope>
    <source>
        <strain evidence="3">DSM 18247 / JCM 13945 / KWC4</strain>
    </source>
</reference>
<proteinExistence type="predicted"/>
<keyword evidence="3" id="KW-1185">Reference proteome</keyword>
<gene>
    <name evidence="2" type="ordered locus">Theco_0168</name>
</gene>
<organism evidence="2 3">
    <name type="scientific">Thermobacillus composti (strain DSM 18247 / JCM 13945 / KWC4)</name>
    <dbReference type="NCBI Taxonomy" id="717605"/>
    <lineage>
        <taxon>Bacteria</taxon>
        <taxon>Bacillati</taxon>
        <taxon>Bacillota</taxon>
        <taxon>Bacilli</taxon>
        <taxon>Bacillales</taxon>
        <taxon>Paenibacillaceae</taxon>
        <taxon>Thermobacillus</taxon>
    </lineage>
</organism>
<dbReference type="HOGENOM" id="CLU_1377547_0_0_9"/>
<dbReference type="SUPFAM" id="SSF53328">
    <property type="entry name" value="Formyltransferase"/>
    <property type="match status" value="1"/>
</dbReference>
<dbReference type="eggNOG" id="COG0223">
    <property type="taxonomic scope" value="Bacteria"/>
</dbReference>
<dbReference type="Gene3D" id="3.40.50.170">
    <property type="entry name" value="Formyl transferase, N-terminal domain"/>
    <property type="match status" value="1"/>
</dbReference>
<evidence type="ECO:0000313" key="2">
    <source>
        <dbReference type="EMBL" id="AGA56415.1"/>
    </source>
</evidence>
<evidence type="ECO:0000313" key="3">
    <source>
        <dbReference type="Proteomes" id="UP000010795"/>
    </source>
</evidence>
<dbReference type="GO" id="GO:0004479">
    <property type="term" value="F:methionyl-tRNA formyltransferase activity"/>
    <property type="evidence" value="ECO:0007669"/>
    <property type="project" value="TreeGrafter"/>
</dbReference>
<dbReference type="STRING" id="717605.Theco_0168"/>
<feature type="domain" description="Formyl transferase N-terminal" evidence="1">
    <location>
        <begin position="40"/>
        <end position="132"/>
    </location>
</feature>
<evidence type="ECO:0000259" key="1">
    <source>
        <dbReference type="Pfam" id="PF00551"/>
    </source>
</evidence>
<dbReference type="RefSeq" id="WP_015253182.1">
    <property type="nucleotide sequence ID" value="NC_019897.1"/>
</dbReference>
<keyword evidence="2" id="KW-0808">Transferase</keyword>